<dbReference type="InterPro" id="IPR036388">
    <property type="entry name" value="WH-like_DNA-bd_sf"/>
</dbReference>
<proteinExistence type="predicted"/>
<dbReference type="InterPro" id="IPR000524">
    <property type="entry name" value="Tscrpt_reg_HTH_GntR"/>
</dbReference>
<gene>
    <name evidence="5" type="ORF">METZ01_LOCUS157201</name>
</gene>
<keyword evidence="3" id="KW-0804">Transcription</keyword>
<feature type="domain" description="HTH gntR-type" evidence="4">
    <location>
        <begin position="9"/>
        <end position="77"/>
    </location>
</feature>
<keyword evidence="2" id="KW-0238">DNA-binding</keyword>
<dbReference type="PANTHER" id="PTHR38445">
    <property type="entry name" value="HTH-TYPE TRANSCRIPTIONAL REPRESSOR YTRA"/>
    <property type="match status" value="1"/>
</dbReference>
<evidence type="ECO:0000256" key="3">
    <source>
        <dbReference type="ARBA" id="ARBA00023163"/>
    </source>
</evidence>
<dbReference type="PROSITE" id="PS50949">
    <property type="entry name" value="HTH_GNTR"/>
    <property type="match status" value="1"/>
</dbReference>
<evidence type="ECO:0000313" key="5">
    <source>
        <dbReference type="EMBL" id="SVB04347.1"/>
    </source>
</evidence>
<name>A0A382ATR1_9ZZZZ</name>
<accession>A0A382ATR1</accession>
<dbReference type="Pfam" id="PF00392">
    <property type="entry name" value="GntR"/>
    <property type="match status" value="1"/>
</dbReference>
<evidence type="ECO:0000259" key="4">
    <source>
        <dbReference type="PROSITE" id="PS50949"/>
    </source>
</evidence>
<evidence type="ECO:0000256" key="2">
    <source>
        <dbReference type="ARBA" id="ARBA00023125"/>
    </source>
</evidence>
<dbReference type="SUPFAM" id="SSF46785">
    <property type="entry name" value="Winged helix' DNA-binding domain"/>
    <property type="match status" value="1"/>
</dbReference>
<dbReference type="GO" id="GO:0003700">
    <property type="term" value="F:DNA-binding transcription factor activity"/>
    <property type="evidence" value="ECO:0007669"/>
    <property type="project" value="InterPro"/>
</dbReference>
<dbReference type="AlphaFoldDB" id="A0A382ATR1"/>
<dbReference type="InterPro" id="IPR036390">
    <property type="entry name" value="WH_DNA-bd_sf"/>
</dbReference>
<organism evidence="5">
    <name type="scientific">marine metagenome</name>
    <dbReference type="NCBI Taxonomy" id="408172"/>
    <lineage>
        <taxon>unclassified sequences</taxon>
        <taxon>metagenomes</taxon>
        <taxon>ecological metagenomes</taxon>
    </lineage>
</organism>
<dbReference type="Gene3D" id="1.10.10.10">
    <property type="entry name" value="Winged helix-like DNA-binding domain superfamily/Winged helix DNA-binding domain"/>
    <property type="match status" value="1"/>
</dbReference>
<dbReference type="SMART" id="SM00345">
    <property type="entry name" value="HTH_GNTR"/>
    <property type="match status" value="1"/>
</dbReference>
<protein>
    <recommendedName>
        <fullName evidence="4">HTH gntR-type domain-containing protein</fullName>
    </recommendedName>
</protein>
<sequence length="77" mass="8648">MSIIWHDRDPIYIQLFNHLTDLILDGVLLEGDAIPSVRQIAGEQRINPITVSKAIQLLVDNDVVEKRRGLGMFVLPG</sequence>
<keyword evidence="1" id="KW-0805">Transcription regulation</keyword>
<evidence type="ECO:0000256" key="1">
    <source>
        <dbReference type="ARBA" id="ARBA00023015"/>
    </source>
</evidence>
<dbReference type="EMBL" id="UINC01026604">
    <property type="protein sequence ID" value="SVB04347.1"/>
    <property type="molecule type" value="Genomic_DNA"/>
</dbReference>
<reference evidence="5" key="1">
    <citation type="submission" date="2018-05" db="EMBL/GenBank/DDBJ databases">
        <authorList>
            <person name="Lanie J.A."/>
            <person name="Ng W.-L."/>
            <person name="Kazmierczak K.M."/>
            <person name="Andrzejewski T.M."/>
            <person name="Davidsen T.M."/>
            <person name="Wayne K.J."/>
            <person name="Tettelin H."/>
            <person name="Glass J.I."/>
            <person name="Rusch D."/>
            <person name="Podicherti R."/>
            <person name="Tsui H.-C.T."/>
            <person name="Winkler M.E."/>
        </authorList>
    </citation>
    <scope>NUCLEOTIDE SEQUENCE</scope>
</reference>
<dbReference type="CDD" id="cd07377">
    <property type="entry name" value="WHTH_GntR"/>
    <property type="match status" value="1"/>
</dbReference>
<dbReference type="PANTHER" id="PTHR38445:SF10">
    <property type="entry name" value="GNTR-FAMILY TRANSCRIPTIONAL REGULATOR"/>
    <property type="match status" value="1"/>
</dbReference>
<dbReference type="GO" id="GO:0003677">
    <property type="term" value="F:DNA binding"/>
    <property type="evidence" value="ECO:0007669"/>
    <property type="project" value="UniProtKB-KW"/>
</dbReference>
<feature type="non-terminal residue" evidence="5">
    <location>
        <position position="77"/>
    </location>
</feature>